<dbReference type="Pfam" id="PF08338">
    <property type="entry name" value="DUF1731"/>
    <property type="match status" value="1"/>
</dbReference>
<name>A0A4Y6V6L7_9PROT</name>
<accession>A0A4Y6V6L7</accession>
<protein>
    <submittedName>
        <fullName evidence="4">TIGR01777 family protein</fullName>
    </submittedName>
</protein>
<dbReference type="Proteomes" id="UP000317214">
    <property type="component" value="Chromosome"/>
</dbReference>
<evidence type="ECO:0000313" key="4">
    <source>
        <dbReference type="EMBL" id="QDH24290.1"/>
    </source>
</evidence>
<dbReference type="InterPro" id="IPR001509">
    <property type="entry name" value="Epimerase_deHydtase"/>
</dbReference>
<dbReference type="KEGG" id="ntn:D5366_02340"/>
<dbReference type="InterPro" id="IPR013549">
    <property type="entry name" value="DUF1731"/>
</dbReference>
<dbReference type="AlphaFoldDB" id="A0A4Y6V6L7"/>
<dbReference type="Pfam" id="PF01370">
    <property type="entry name" value="Epimerase"/>
    <property type="match status" value="1"/>
</dbReference>
<keyword evidence="5" id="KW-1185">Reference proteome</keyword>
<dbReference type="OrthoDB" id="9801056at2"/>
<dbReference type="PANTHER" id="PTHR11092:SF0">
    <property type="entry name" value="EPIMERASE FAMILY PROTEIN SDR39U1"/>
    <property type="match status" value="1"/>
</dbReference>
<dbReference type="InterPro" id="IPR036291">
    <property type="entry name" value="NAD(P)-bd_dom_sf"/>
</dbReference>
<dbReference type="PANTHER" id="PTHR11092">
    <property type="entry name" value="SUGAR NUCLEOTIDE EPIMERASE RELATED"/>
    <property type="match status" value="1"/>
</dbReference>
<dbReference type="CDD" id="cd05242">
    <property type="entry name" value="SDR_a8"/>
    <property type="match status" value="1"/>
</dbReference>
<evidence type="ECO:0000259" key="2">
    <source>
        <dbReference type="Pfam" id="PF01370"/>
    </source>
</evidence>
<comment type="similarity">
    <text evidence="1">Belongs to the NAD(P)-dependent epimerase/dehydratase family. SDR39U1 subfamily.</text>
</comment>
<gene>
    <name evidence="4" type="ORF">D5366_02340</name>
</gene>
<feature type="domain" description="NAD-dependent epimerase/dehydratase" evidence="2">
    <location>
        <begin position="3"/>
        <end position="216"/>
    </location>
</feature>
<dbReference type="InterPro" id="IPR010099">
    <property type="entry name" value="SDR39U1"/>
</dbReference>
<dbReference type="NCBIfam" id="TIGR01777">
    <property type="entry name" value="yfcH"/>
    <property type="match status" value="1"/>
</dbReference>
<reference evidence="4 5" key="1">
    <citation type="submission" date="2018-09" db="EMBL/GenBank/DDBJ databases">
        <title>The complete genome sequence of Neokomagataea tanensis NBRC 106556(T).</title>
        <authorList>
            <person name="Chua K.-O."/>
            <person name="See-Too W.-S."/>
            <person name="Hong K.-W."/>
            <person name="Yin W.-F."/>
            <person name="Chan K.-G."/>
        </authorList>
    </citation>
    <scope>NUCLEOTIDE SEQUENCE [LARGE SCALE GENOMIC DNA]</scope>
    <source>
        <strain evidence="5">AH13 \ NBRC 106556</strain>
    </source>
</reference>
<dbReference type="SUPFAM" id="SSF51735">
    <property type="entry name" value="NAD(P)-binding Rossmann-fold domains"/>
    <property type="match status" value="1"/>
</dbReference>
<evidence type="ECO:0000313" key="5">
    <source>
        <dbReference type="Proteomes" id="UP000317214"/>
    </source>
</evidence>
<feature type="domain" description="DUF1731" evidence="3">
    <location>
        <begin position="251"/>
        <end position="296"/>
    </location>
</feature>
<dbReference type="Gene3D" id="3.40.50.720">
    <property type="entry name" value="NAD(P)-binding Rossmann-like Domain"/>
    <property type="match status" value="1"/>
</dbReference>
<dbReference type="EMBL" id="CP032485">
    <property type="protein sequence ID" value="QDH24290.1"/>
    <property type="molecule type" value="Genomic_DNA"/>
</dbReference>
<proteinExistence type="inferred from homology"/>
<dbReference type="RefSeq" id="WP_141492126.1">
    <property type="nucleotide sequence ID" value="NZ_CP032485.1"/>
</dbReference>
<evidence type="ECO:0000259" key="3">
    <source>
        <dbReference type="Pfam" id="PF08338"/>
    </source>
</evidence>
<organism evidence="4 5">
    <name type="scientific">Neokomagataea tanensis</name>
    <dbReference type="NCBI Taxonomy" id="661191"/>
    <lineage>
        <taxon>Bacteria</taxon>
        <taxon>Pseudomonadati</taxon>
        <taxon>Pseudomonadota</taxon>
        <taxon>Alphaproteobacteria</taxon>
        <taxon>Acetobacterales</taxon>
        <taxon>Acetobacteraceae</taxon>
        <taxon>Neokomagataea</taxon>
    </lineage>
</organism>
<evidence type="ECO:0000256" key="1">
    <source>
        <dbReference type="ARBA" id="ARBA00009353"/>
    </source>
</evidence>
<sequence length="301" mass="33345">MRILITGGTGLIGRSLTAQWLHQRHDITILSRTPERVAQICPGAKGTADLNSLHKSTPGFDAVVNLAGAPIADRPWTQKRRSILWKSRISLTEKIVSFMGQQDHKPALLLSSSAVGWYGDQRDDLITESSPARDTDFGSTLCQAWENAALRAQDFNTRVAIVRTAPVLSAHGGMLQRMCPAFRLGLGGRIGSGHQWMPWIHLQDIVQIYDTLLHNNACHGPYNAVAPQLIRNTEFTQALANTLHRPAKFVIPAALLKLALGEMSSMMLNSQRIQPEKLEQIGYNWAYPDIESAMRECLGKH</sequence>